<dbReference type="Proteomes" id="UP000249661">
    <property type="component" value="Unassembled WGS sequence"/>
</dbReference>
<sequence>MTSFDTAEHRVGTHIHLDRSRWRIVSKVNEHVFPFDREDAETFDIRPYVCARFRVRKVQQGPQEEAFMRVYKQIPILGSEFNTAEEIARQAKPQVPTEVKAFQRFSSLHLSPDCTPTLLDSRTEQQGDGDRVPGGFIYTIIWSIVPGIRLGDDLGSQTFWNLPREERDLIRAEFRDKLPALYSCGYIPYVGATQNLVWDGTGRRLYFVGWLNCLPLRPNDIDLPFSPMRWASWGLAAAPRIPFPSPTWQGSIDSWEL</sequence>
<reference evidence="1" key="1">
    <citation type="submission" date="2018-02" db="EMBL/GenBank/DDBJ databases">
        <title>The genomes of Aspergillus section Nigri reveals drivers in fungal speciation.</title>
        <authorList>
            <consortium name="DOE Joint Genome Institute"/>
            <person name="Vesth T.C."/>
            <person name="Nybo J."/>
            <person name="Theobald S."/>
            <person name="Brandl J."/>
            <person name="Frisvad J.C."/>
            <person name="Nielsen K.F."/>
            <person name="Lyhne E.K."/>
            <person name="Kogle M.E."/>
            <person name="Kuo A."/>
            <person name="Riley R."/>
            <person name="Clum A."/>
            <person name="Nolan M."/>
            <person name="Lipzen A."/>
            <person name="Salamov A."/>
            <person name="Henrissat B."/>
            <person name="Wiebenga A."/>
            <person name="De vries R.P."/>
            <person name="Grigoriev I.V."/>
            <person name="Mortensen U.H."/>
            <person name="Andersen M.R."/>
            <person name="Baker S.E."/>
        </authorList>
    </citation>
    <scope>NUCLEOTIDE SEQUENCE</scope>
    <source>
        <strain evidence="1">CBS 121060</strain>
    </source>
</reference>
<evidence type="ECO:0000313" key="2">
    <source>
        <dbReference type="Proteomes" id="UP000249661"/>
    </source>
</evidence>
<gene>
    <name evidence="1" type="ORF">BO66DRAFT_471376</name>
</gene>
<name>A0ACD1HA56_9EURO</name>
<keyword evidence="2" id="KW-1185">Reference proteome</keyword>
<protein>
    <submittedName>
        <fullName evidence="1">Uncharacterized protein</fullName>
    </submittedName>
</protein>
<evidence type="ECO:0000313" key="1">
    <source>
        <dbReference type="EMBL" id="RAH70398.1"/>
    </source>
</evidence>
<organism evidence="1 2">
    <name type="scientific">Aspergillus aculeatinus CBS 121060</name>
    <dbReference type="NCBI Taxonomy" id="1448322"/>
    <lineage>
        <taxon>Eukaryota</taxon>
        <taxon>Fungi</taxon>
        <taxon>Dikarya</taxon>
        <taxon>Ascomycota</taxon>
        <taxon>Pezizomycotina</taxon>
        <taxon>Eurotiomycetes</taxon>
        <taxon>Eurotiomycetidae</taxon>
        <taxon>Eurotiales</taxon>
        <taxon>Aspergillaceae</taxon>
        <taxon>Aspergillus</taxon>
        <taxon>Aspergillus subgen. Circumdati</taxon>
    </lineage>
</organism>
<accession>A0ACD1HA56</accession>
<proteinExistence type="predicted"/>
<dbReference type="EMBL" id="KZ824955">
    <property type="protein sequence ID" value="RAH70398.1"/>
    <property type="molecule type" value="Genomic_DNA"/>
</dbReference>